<dbReference type="InterPro" id="IPR007216">
    <property type="entry name" value="CNOT9"/>
</dbReference>
<dbReference type="InterPro" id="IPR011989">
    <property type="entry name" value="ARM-like"/>
</dbReference>
<protein>
    <submittedName>
        <fullName evidence="1">Uncharacterized protein</fullName>
    </submittedName>
</protein>
<dbReference type="GO" id="GO:0030014">
    <property type="term" value="C:CCR4-NOT complex"/>
    <property type="evidence" value="ECO:0007669"/>
    <property type="project" value="InterPro"/>
</dbReference>
<sequence>MEEEAEIQENHDLPEFSWEERSLHLLQNSRLDKGLSASPSPFSHLFTPASSSTLYFDFSDFAKLKCPRKGGKKHRVRCMSKPMAIPEVILELQEPIVRESALRCLSTFLLEVSFRPQIFTSSSSSKTLNFYNNLGFQWLLKGQKIQKITIGPATCYSIPAYNGNPVTVVNLSRHPVQNFISLSIPQFYQQPSGRYWDGLSESCDVIMEQELLSFFRMIGDQNPSVRSSKRLANVLTLFQCIAANRETRLRFIDTCVPNLLQPVILFQTPLEVFENVRAVALSVIAILCQVPVFFFGWRSHDHPMAVKSDMVEICCTSIAMGMSSPKCPMSDHLLQKMMTTWEHLVNLLAVDDDFSPRLLFHSIRCYFLACCDVRGLSLVKEKLPKPSQMDFPLMGDLLQELLLTVDKIYDFLPDNLDDVYDHIR</sequence>
<dbReference type="Proteomes" id="UP000288805">
    <property type="component" value="Unassembled WGS sequence"/>
</dbReference>
<reference evidence="1 2" key="1">
    <citation type="journal article" date="2018" name="PLoS Genet.">
        <title>Population sequencing reveals clonal diversity and ancestral inbreeding in the grapevine cultivar Chardonnay.</title>
        <authorList>
            <person name="Roach M.J."/>
            <person name="Johnson D.L."/>
            <person name="Bohlmann J."/>
            <person name="van Vuuren H.J."/>
            <person name="Jones S.J."/>
            <person name="Pretorius I.S."/>
            <person name="Schmidt S.A."/>
            <person name="Borneman A.R."/>
        </authorList>
    </citation>
    <scope>NUCLEOTIDE SEQUENCE [LARGE SCALE GENOMIC DNA]</scope>
    <source>
        <strain evidence="2">cv. Chardonnay</strain>
        <tissue evidence="1">Leaf</tissue>
    </source>
</reference>
<accession>A0A438HJP5</accession>
<dbReference type="EMBL" id="QGNW01000212">
    <property type="protein sequence ID" value="RVW84715.1"/>
    <property type="molecule type" value="Genomic_DNA"/>
</dbReference>
<comment type="caution">
    <text evidence="1">The sequence shown here is derived from an EMBL/GenBank/DDBJ whole genome shotgun (WGS) entry which is preliminary data.</text>
</comment>
<proteinExistence type="predicted"/>
<dbReference type="Gene3D" id="1.25.10.10">
    <property type="entry name" value="Leucine-rich Repeat Variant"/>
    <property type="match status" value="1"/>
</dbReference>
<dbReference type="PANTHER" id="PTHR12262">
    <property type="entry name" value="CCR4-NOT TRANSCRIPTION COMPLEX SUBUNIT 9"/>
    <property type="match status" value="1"/>
</dbReference>
<name>A0A438HJP5_VITVI</name>
<organism evidence="1 2">
    <name type="scientific">Vitis vinifera</name>
    <name type="common">Grape</name>
    <dbReference type="NCBI Taxonomy" id="29760"/>
    <lineage>
        <taxon>Eukaryota</taxon>
        <taxon>Viridiplantae</taxon>
        <taxon>Streptophyta</taxon>
        <taxon>Embryophyta</taxon>
        <taxon>Tracheophyta</taxon>
        <taxon>Spermatophyta</taxon>
        <taxon>Magnoliopsida</taxon>
        <taxon>eudicotyledons</taxon>
        <taxon>Gunneridae</taxon>
        <taxon>Pentapetalae</taxon>
        <taxon>rosids</taxon>
        <taxon>Vitales</taxon>
        <taxon>Vitaceae</taxon>
        <taxon>Viteae</taxon>
        <taxon>Vitis</taxon>
    </lineage>
</organism>
<evidence type="ECO:0000313" key="1">
    <source>
        <dbReference type="EMBL" id="RVW84715.1"/>
    </source>
</evidence>
<evidence type="ECO:0000313" key="2">
    <source>
        <dbReference type="Proteomes" id="UP000288805"/>
    </source>
</evidence>
<gene>
    <name evidence="1" type="ORF">CK203_046666</name>
</gene>
<dbReference type="GO" id="GO:0006402">
    <property type="term" value="P:mRNA catabolic process"/>
    <property type="evidence" value="ECO:0007669"/>
    <property type="project" value="InterPro"/>
</dbReference>
<dbReference type="AlphaFoldDB" id="A0A438HJP5"/>
<dbReference type="Pfam" id="PF04078">
    <property type="entry name" value="Rcd1"/>
    <property type="match status" value="1"/>
</dbReference>